<dbReference type="PANTHER" id="PTHR42961">
    <property type="entry name" value="IRON-SULFUR PROTEIN NUBPL"/>
    <property type="match status" value="1"/>
</dbReference>
<evidence type="ECO:0000256" key="2">
    <source>
        <dbReference type="ARBA" id="ARBA00022741"/>
    </source>
</evidence>
<dbReference type="Pfam" id="PF01883">
    <property type="entry name" value="FeS_assembly_P"/>
    <property type="match status" value="1"/>
</dbReference>
<dbReference type="GO" id="GO:0051539">
    <property type="term" value="F:4 iron, 4 sulfur cluster binding"/>
    <property type="evidence" value="ECO:0007669"/>
    <property type="project" value="TreeGrafter"/>
</dbReference>
<reference evidence="7" key="1">
    <citation type="submission" date="2020-05" db="EMBL/GenBank/DDBJ databases">
        <authorList>
            <person name="Chiriac C."/>
            <person name="Salcher M."/>
            <person name="Ghai R."/>
            <person name="Kavagutti S V."/>
        </authorList>
    </citation>
    <scope>NUCLEOTIDE SEQUENCE</scope>
</reference>
<keyword evidence="2" id="KW-0547">Nucleotide-binding</keyword>
<feature type="domain" description="MIP18 family-like" evidence="6">
    <location>
        <begin position="23"/>
        <end position="92"/>
    </location>
</feature>
<dbReference type="InterPro" id="IPR002744">
    <property type="entry name" value="MIP18-like"/>
</dbReference>
<dbReference type="Pfam" id="PF10609">
    <property type="entry name" value="ParA"/>
    <property type="match status" value="1"/>
</dbReference>
<dbReference type="Gene3D" id="3.40.50.300">
    <property type="entry name" value="P-loop containing nucleotide triphosphate hydrolases"/>
    <property type="match status" value="1"/>
</dbReference>
<dbReference type="HAMAP" id="MF_02040">
    <property type="entry name" value="Mrp_NBP35"/>
    <property type="match status" value="1"/>
</dbReference>
<dbReference type="InterPro" id="IPR000808">
    <property type="entry name" value="Mrp-like_CS"/>
</dbReference>
<protein>
    <submittedName>
        <fullName evidence="7">Unannotated protein</fullName>
    </submittedName>
</protein>
<dbReference type="PROSITE" id="PS01215">
    <property type="entry name" value="MRP"/>
    <property type="match status" value="1"/>
</dbReference>
<dbReference type="InterPro" id="IPR034904">
    <property type="entry name" value="FSCA_dom_sf"/>
</dbReference>
<dbReference type="GO" id="GO:0140663">
    <property type="term" value="F:ATP-dependent FeS chaperone activity"/>
    <property type="evidence" value="ECO:0007669"/>
    <property type="project" value="InterPro"/>
</dbReference>
<keyword evidence="4" id="KW-0408">Iron</keyword>
<dbReference type="GO" id="GO:0046872">
    <property type="term" value="F:metal ion binding"/>
    <property type="evidence" value="ECO:0007669"/>
    <property type="project" value="UniProtKB-KW"/>
</dbReference>
<dbReference type="AlphaFoldDB" id="A0A6J6RGJ3"/>
<dbReference type="EMBL" id="CAEZYK010000031">
    <property type="protein sequence ID" value="CAB4722229.1"/>
    <property type="molecule type" value="Genomic_DNA"/>
</dbReference>
<dbReference type="GO" id="GO:0005524">
    <property type="term" value="F:ATP binding"/>
    <property type="evidence" value="ECO:0007669"/>
    <property type="project" value="UniProtKB-KW"/>
</dbReference>
<sequence>MSTNEPRDENFARAGSSTPLTVEAVQGVLNGVIDPELKVSITELGMVSELLISDLGVVTVEIALTTAACPLRYQIKREVESKIEGLPGVSEVIVKYGEMTAEQKTNAMERARFQARENAAPTEVSATTRVLAIASGKGGVGKSSVTVNLAYALAARGLKVGVLDADIWGFSIPRMLGINDRLSGTDGKITPNHISVPNRLDPDSPDGGLEVTSMGFLVEDETSALMWRGLILTRALEQFLTDVRWGELDYLLIDMPPGTGDIQMALARMLPQAEMLVVTTPAKAAQKVAARVADMARRSHMKVVGVVENMSAFVAPTGESYELFGQGGGATLAAEIDAPLIMQIPLEPAVSQGSDEGRPAAQSDLGAPAATAFHELARLVATDLLPPLEMAGCTARILEIMAAAASPKRATP</sequence>
<dbReference type="EMBL" id="CAFBMM010000033">
    <property type="protein sequence ID" value="CAB4906529.1"/>
    <property type="molecule type" value="Genomic_DNA"/>
</dbReference>
<dbReference type="SUPFAM" id="SSF117916">
    <property type="entry name" value="Fe-S cluster assembly (FSCA) domain-like"/>
    <property type="match status" value="1"/>
</dbReference>
<keyword evidence="3" id="KW-0067">ATP-binding</keyword>
<keyword evidence="5" id="KW-0411">Iron-sulfur</keyword>
<dbReference type="PANTHER" id="PTHR42961:SF2">
    <property type="entry name" value="IRON-SULFUR PROTEIN NUBPL"/>
    <property type="match status" value="1"/>
</dbReference>
<evidence type="ECO:0000256" key="5">
    <source>
        <dbReference type="ARBA" id="ARBA00023014"/>
    </source>
</evidence>
<dbReference type="EMBL" id="CAFBOF010000013">
    <property type="protein sequence ID" value="CAB4975893.1"/>
    <property type="molecule type" value="Genomic_DNA"/>
</dbReference>
<dbReference type="InterPro" id="IPR027417">
    <property type="entry name" value="P-loop_NTPase"/>
</dbReference>
<dbReference type="GO" id="GO:0016226">
    <property type="term" value="P:iron-sulfur cluster assembly"/>
    <property type="evidence" value="ECO:0007669"/>
    <property type="project" value="InterPro"/>
</dbReference>
<organism evidence="7">
    <name type="scientific">freshwater metagenome</name>
    <dbReference type="NCBI Taxonomy" id="449393"/>
    <lineage>
        <taxon>unclassified sequences</taxon>
        <taxon>metagenomes</taxon>
        <taxon>ecological metagenomes</taxon>
    </lineage>
</organism>
<evidence type="ECO:0000256" key="1">
    <source>
        <dbReference type="ARBA" id="ARBA00022723"/>
    </source>
</evidence>
<dbReference type="FunFam" id="3.40.50.300:FF:001119">
    <property type="entry name" value="Iron-sulfur cluster carrier protein"/>
    <property type="match status" value="1"/>
</dbReference>
<dbReference type="SUPFAM" id="SSF52540">
    <property type="entry name" value="P-loop containing nucleoside triphosphate hydrolases"/>
    <property type="match status" value="1"/>
</dbReference>
<name>A0A6J6RGJ3_9ZZZZ</name>
<accession>A0A6J6RGJ3</accession>
<evidence type="ECO:0000313" key="7">
    <source>
        <dbReference type="EMBL" id="CAB4722229.1"/>
    </source>
</evidence>
<dbReference type="InterPro" id="IPR044304">
    <property type="entry name" value="NUBPL-like"/>
</dbReference>
<dbReference type="CDD" id="cd02037">
    <property type="entry name" value="Mrp_NBP35"/>
    <property type="match status" value="1"/>
</dbReference>
<evidence type="ECO:0000256" key="3">
    <source>
        <dbReference type="ARBA" id="ARBA00022840"/>
    </source>
</evidence>
<proteinExistence type="inferred from homology"/>
<evidence type="ECO:0000259" key="6">
    <source>
        <dbReference type="Pfam" id="PF01883"/>
    </source>
</evidence>
<evidence type="ECO:0000313" key="9">
    <source>
        <dbReference type="EMBL" id="CAB4975893.1"/>
    </source>
</evidence>
<gene>
    <name evidence="7" type="ORF">UFOPK2683_00712</name>
    <name evidence="8" type="ORF">UFOPK3605_00802</name>
    <name evidence="9" type="ORF">UFOPK3897_00807</name>
</gene>
<evidence type="ECO:0000313" key="8">
    <source>
        <dbReference type="EMBL" id="CAB4906529.1"/>
    </source>
</evidence>
<dbReference type="InterPro" id="IPR033756">
    <property type="entry name" value="YlxH/NBP35"/>
</dbReference>
<dbReference type="InterPro" id="IPR019591">
    <property type="entry name" value="Mrp/NBP35_ATP-bd"/>
</dbReference>
<keyword evidence="1" id="KW-0479">Metal-binding</keyword>
<dbReference type="Gene3D" id="3.30.300.130">
    <property type="entry name" value="Fe-S cluster assembly (FSCA)"/>
    <property type="match status" value="1"/>
</dbReference>
<evidence type="ECO:0000256" key="4">
    <source>
        <dbReference type="ARBA" id="ARBA00023004"/>
    </source>
</evidence>